<evidence type="ECO:0000259" key="6">
    <source>
        <dbReference type="Pfam" id="PF00892"/>
    </source>
</evidence>
<feature type="transmembrane region" description="Helical" evidence="5">
    <location>
        <begin position="158"/>
        <end position="179"/>
    </location>
</feature>
<feature type="domain" description="EamA" evidence="6">
    <location>
        <begin position="161"/>
        <end position="298"/>
    </location>
</feature>
<name>A0ABX2EU08_9BURK</name>
<dbReference type="Pfam" id="PF00892">
    <property type="entry name" value="EamA"/>
    <property type="match status" value="2"/>
</dbReference>
<feature type="transmembrane region" description="Helical" evidence="5">
    <location>
        <begin position="134"/>
        <end position="152"/>
    </location>
</feature>
<feature type="transmembrane region" description="Helical" evidence="5">
    <location>
        <begin position="191"/>
        <end position="211"/>
    </location>
</feature>
<dbReference type="SUPFAM" id="SSF103481">
    <property type="entry name" value="Multidrug resistance efflux transporter EmrE"/>
    <property type="match status" value="2"/>
</dbReference>
<dbReference type="InterPro" id="IPR050638">
    <property type="entry name" value="AA-Vitamin_Transporters"/>
</dbReference>
<keyword evidence="8" id="KW-1185">Reference proteome</keyword>
<accession>A0ABX2EU08</accession>
<feature type="transmembrane region" description="Helical" evidence="5">
    <location>
        <begin position="256"/>
        <end position="275"/>
    </location>
</feature>
<evidence type="ECO:0000256" key="2">
    <source>
        <dbReference type="ARBA" id="ARBA00022692"/>
    </source>
</evidence>
<dbReference type="Proteomes" id="UP000737171">
    <property type="component" value="Unassembled WGS sequence"/>
</dbReference>
<protein>
    <submittedName>
        <fullName evidence="7">DMT family transporter</fullName>
    </submittedName>
</protein>
<keyword evidence="4 5" id="KW-0472">Membrane</keyword>
<evidence type="ECO:0000256" key="5">
    <source>
        <dbReference type="SAM" id="Phobius"/>
    </source>
</evidence>
<dbReference type="EMBL" id="JABRWJ010000018">
    <property type="protein sequence ID" value="NRF72132.1"/>
    <property type="molecule type" value="Genomic_DNA"/>
</dbReference>
<keyword evidence="3 5" id="KW-1133">Transmembrane helix</keyword>
<feature type="transmembrane region" description="Helical" evidence="5">
    <location>
        <begin position="21"/>
        <end position="39"/>
    </location>
</feature>
<dbReference type="PANTHER" id="PTHR32322">
    <property type="entry name" value="INNER MEMBRANE TRANSPORTER"/>
    <property type="match status" value="1"/>
</dbReference>
<feature type="transmembrane region" description="Helical" evidence="5">
    <location>
        <begin position="281"/>
        <end position="301"/>
    </location>
</feature>
<evidence type="ECO:0000256" key="3">
    <source>
        <dbReference type="ARBA" id="ARBA00022989"/>
    </source>
</evidence>
<dbReference type="PANTHER" id="PTHR32322:SF9">
    <property type="entry name" value="AMINO-ACID METABOLITE EFFLUX PUMP-RELATED"/>
    <property type="match status" value="1"/>
</dbReference>
<keyword evidence="2 5" id="KW-0812">Transmembrane</keyword>
<evidence type="ECO:0000256" key="1">
    <source>
        <dbReference type="ARBA" id="ARBA00004141"/>
    </source>
</evidence>
<feature type="transmembrane region" description="Helical" evidence="5">
    <location>
        <begin position="223"/>
        <end position="244"/>
    </location>
</feature>
<gene>
    <name evidence="7" type="ORF">HLB44_34625</name>
</gene>
<dbReference type="InterPro" id="IPR037185">
    <property type="entry name" value="EmrE-like"/>
</dbReference>
<feature type="transmembrane region" description="Helical" evidence="5">
    <location>
        <begin position="107"/>
        <end position="125"/>
    </location>
</feature>
<proteinExistence type="predicted"/>
<feature type="domain" description="EamA" evidence="6">
    <location>
        <begin position="21"/>
        <end position="148"/>
    </location>
</feature>
<evidence type="ECO:0000256" key="4">
    <source>
        <dbReference type="ARBA" id="ARBA00023136"/>
    </source>
</evidence>
<feature type="transmembrane region" description="Helical" evidence="5">
    <location>
        <begin position="45"/>
        <end position="66"/>
    </location>
</feature>
<comment type="subcellular location">
    <subcellularLocation>
        <location evidence="1">Membrane</location>
        <topology evidence="1">Multi-pass membrane protein</topology>
    </subcellularLocation>
</comment>
<dbReference type="InterPro" id="IPR000620">
    <property type="entry name" value="EamA_dom"/>
</dbReference>
<comment type="caution">
    <text evidence="7">The sequence shown here is derived from an EMBL/GenBank/DDBJ whole genome shotgun (WGS) entry which is preliminary data.</text>
</comment>
<evidence type="ECO:0000313" key="7">
    <source>
        <dbReference type="EMBL" id="NRF72132.1"/>
    </source>
</evidence>
<reference evidence="7 8" key="1">
    <citation type="submission" date="2020-05" db="EMBL/GenBank/DDBJ databases">
        <title>Aquincola sp. isolate from soil.</title>
        <authorList>
            <person name="Han J."/>
            <person name="Kim D.-U."/>
        </authorList>
    </citation>
    <scope>NUCLEOTIDE SEQUENCE [LARGE SCALE GENOMIC DNA]</scope>
    <source>
        <strain evidence="7 8">S2</strain>
    </source>
</reference>
<organism evidence="7 8">
    <name type="scientific">Pseudaquabacterium terrae</name>
    <dbReference type="NCBI Taxonomy" id="2732868"/>
    <lineage>
        <taxon>Bacteria</taxon>
        <taxon>Pseudomonadati</taxon>
        <taxon>Pseudomonadota</taxon>
        <taxon>Betaproteobacteria</taxon>
        <taxon>Burkholderiales</taxon>
        <taxon>Sphaerotilaceae</taxon>
        <taxon>Pseudaquabacterium</taxon>
    </lineage>
</organism>
<feature type="transmembrane region" description="Helical" evidence="5">
    <location>
        <begin position="78"/>
        <end position="101"/>
    </location>
</feature>
<evidence type="ECO:0000313" key="8">
    <source>
        <dbReference type="Proteomes" id="UP000737171"/>
    </source>
</evidence>
<sequence length="314" mass="32649">MRSIGATAPPRNCPMPWIADLVLLSALWGGSFLLMRLGALEFGALGTAFLRVFLAALMLLGLLAARRELHLLRSHWRPSLFVGVINSGIPFVLFSFAVLSIPTGLTAILNATAPIWGALVAAVWLRERLAAPRAAGLLIGVVGVAVLSWDKVAGNQGAAAWAVLAVLAATLFYGISASFTKRYLPGVPPLATAAGSQLGATLGLALPAAFTMPPLVGAGAPGLRAWAAVIALAALCTALAYVLFFRIIQRAGPQRALTVTFLVPLFGVLYGALLLDERLDARALGGAAIILAGTALAVGVVKWPRRREAAPVGR</sequence>
<dbReference type="Gene3D" id="1.10.3730.20">
    <property type="match status" value="1"/>
</dbReference>